<comment type="caution">
    <text evidence="1">The sequence shown here is derived from an EMBL/GenBank/DDBJ whole genome shotgun (WGS) entry which is preliminary data.</text>
</comment>
<evidence type="ECO:0000313" key="2">
    <source>
        <dbReference type="Proteomes" id="UP000541154"/>
    </source>
</evidence>
<proteinExistence type="predicted"/>
<dbReference type="EMBL" id="SPNV01000003">
    <property type="protein sequence ID" value="KAF5866968.1"/>
    <property type="molecule type" value="Genomic_DNA"/>
</dbReference>
<protein>
    <submittedName>
        <fullName evidence="1">Uncharacterized protein</fullName>
    </submittedName>
</protein>
<dbReference type="Proteomes" id="UP000541154">
    <property type="component" value="Unassembled WGS sequence"/>
</dbReference>
<accession>A0A8H6AHK1</accession>
<gene>
    <name evidence="1" type="ORF">ETB97_006812</name>
</gene>
<evidence type="ECO:0000313" key="1">
    <source>
        <dbReference type="EMBL" id="KAF5866968.1"/>
    </source>
</evidence>
<organism evidence="1 2">
    <name type="scientific">Petromyces alliaceus</name>
    <name type="common">Aspergillus alliaceus</name>
    <dbReference type="NCBI Taxonomy" id="209559"/>
    <lineage>
        <taxon>Eukaryota</taxon>
        <taxon>Fungi</taxon>
        <taxon>Dikarya</taxon>
        <taxon>Ascomycota</taxon>
        <taxon>Pezizomycotina</taxon>
        <taxon>Eurotiomycetes</taxon>
        <taxon>Eurotiomycetidae</taxon>
        <taxon>Eurotiales</taxon>
        <taxon>Aspergillaceae</taxon>
        <taxon>Aspergillus</taxon>
        <taxon>Aspergillus subgen. Circumdati</taxon>
    </lineage>
</organism>
<reference evidence="1 2" key="1">
    <citation type="submission" date="2019-04" db="EMBL/GenBank/DDBJ databases">
        <title>Aspergillus burnettii sp. nov., novel species from soil in southeast Queensland.</title>
        <authorList>
            <person name="Gilchrist C.L.M."/>
            <person name="Pitt J.I."/>
            <person name="Lange L."/>
            <person name="Lacey H.J."/>
            <person name="Vuong D."/>
            <person name="Midgley D.J."/>
            <person name="Greenfield P."/>
            <person name="Bradbury M."/>
            <person name="Lacey E."/>
            <person name="Busk P.K."/>
            <person name="Pilgaard B."/>
            <person name="Chooi Y.H."/>
            <person name="Piggott A.M."/>
        </authorList>
    </citation>
    <scope>NUCLEOTIDE SEQUENCE [LARGE SCALE GENOMIC DNA]</scope>
    <source>
        <strain evidence="1 2">FRR 5400</strain>
    </source>
</reference>
<dbReference type="AlphaFoldDB" id="A0A8H6AHK1"/>
<sequence>MSDIGPNLSRKRWYAYFYIVSVESKFISLGNYYADPNTEIDPEEIQRFAASAYQSVQNGSVKLTVTDINHGGTEGIYCVEVKTSKGKGKPTEAKAEEAMLGHLCAIKTGLSKYESSHLIPSRG</sequence>
<keyword evidence="2" id="KW-1185">Reference proteome</keyword>
<name>A0A8H6AHK1_PETAA</name>